<dbReference type="InterPro" id="IPR032876">
    <property type="entry name" value="J_dom"/>
</dbReference>
<evidence type="ECO:0000259" key="1">
    <source>
        <dbReference type="Pfam" id="PF13550"/>
    </source>
</evidence>
<dbReference type="InterPro" id="IPR053171">
    <property type="entry name" value="Viral_Tip_Attach_Protein"/>
</dbReference>
<keyword evidence="3" id="KW-1185">Reference proteome</keyword>
<dbReference type="PATRIC" id="fig|500635.8.peg.106"/>
<dbReference type="STRING" id="500635.MITSMUL_03162"/>
<dbReference type="Pfam" id="PF13550">
    <property type="entry name" value="Phage-tail_3"/>
    <property type="match status" value="1"/>
</dbReference>
<accession>C9KJG3</accession>
<proteinExistence type="predicted"/>
<dbReference type="GeneID" id="93480375"/>
<organism evidence="2 3">
    <name type="scientific">Mitsuokella multacida DSM 20544</name>
    <dbReference type="NCBI Taxonomy" id="500635"/>
    <lineage>
        <taxon>Bacteria</taxon>
        <taxon>Bacillati</taxon>
        <taxon>Bacillota</taxon>
        <taxon>Negativicutes</taxon>
        <taxon>Selenomonadales</taxon>
        <taxon>Selenomonadaceae</taxon>
        <taxon>Mitsuokella</taxon>
    </lineage>
</organism>
<dbReference type="eggNOG" id="COG1344">
    <property type="taxonomic scope" value="Bacteria"/>
</dbReference>
<dbReference type="PANTHER" id="PTHR36251">
    <property type="entry name" value="FELS-1 PROPHAGE HOST SPECIFICITY PROTEIN-RELATED"/>
    <property type="match status" value="1"/>
</dbReference>
<feature type="domain" description="Tip attachment protein J" evidence="1">
    <location>
        <begin position="443"/>
        <end position="606"/>
    </location>
</feature>
<evidence type="ECO:0000313" key="3">
    <source>
        <dbReference type="Proteomes" id="UP000003671"/>
    </source>
</evidence>
<dbReference type="Proteomes" id="UP000003671">
    <property type="component" value="Unassembled WGS sequence"/>
</dbReference>
<dbReference type="PANTHER" id="PTHR36251:SF2">
    <property type="entry name" value="GIFSY-2 PROPHAGE HOST SPECIFICITY PROTEIN J, PHAGE LAMBDA"/>
    <property type="match status" value="1"/>
</dbReference>
<dbReference type="EMBL" id="ABWK02000001">
    <property type="protein sequence ID" value="EEX70029.1"/>
    <property type="molecule type" value="Genomic_DNA"/>
</dbReference>
<protein>
    <submittedName>
        <fullName evidence="2">Gp58-like protein</fullName>
    </submittedName>
</protein>
<reference evidence="2" key="1">
    <citation type="submission" date="2009-09" db="EMBL/GenBank/DDBJ databases">
        <authorList>
            <person name="Weinstock G."/>
            <person name="Sodergren E."/>
            <person name="Clifton S."/>
            <person name="Fulton L."/>
            <person name="Fulton B."/>
            <person name="Courtney L."/>
            <person name="Fronick C."/>
            <person name="Harrison M."/>
            <person name="Strong C."/>
            <person name="Farmer C."/>
            <person name="Delahaunty K."/>
            <person name="Markovic C."/>
            <person name="Hall O."/>
            <person name="Minx P."/>
            <person name="Tomlinson C."/>
            <person name="Mitreva M."/>
            <person name="Nelson J."/>
            <person name="Hou S."/>
            <person name="Wollam A."/>
            <person name="Pepin K.H."/>
            <person name="Johnson M."/>
            <person name="Bhonagiri V."/>
            <person name="Nash W.E."/>
            <person name="Warren W."/>
            <person name="Chinwalla A."/>
            <person name="Mardis E.R."/>
            <person name="Wilson R.K."/>
        </authorList>
    </citation>
    <scope>NUCLEOTIDE SEQUENCE [LARGE SCALE GENOMIC DNA]</scope>
    <source>
        <strain evidence="2">DSM 20544</strain>
    </source>
</reference>
<comment type="caution">
    <text evidence="2">The sequence shown here is derived from an EMBL/GenBank/DDBJ whole genome shotgun (WGS) entry which is preliminary data.</text>
</comment>
<dbReference type="HOGENOM" id="CLU_249031_0_0_9"/>
<name>C9KJG3_9FIRM</name>
<sequence>MDKFDLEFLMDKKTNLQNARNTMSDGHLRYLYEHAMGHTAAFDLQRFGHHHGKSGGKIFASIAGFIVGFTTPWLFGAKAFAAGVMGASLFGSVWSATHQQNVDSNGSADVSRFDRAQETMSSDAQIPIVYGTRQISGNQTFHQTNADANTLHKHVVLCEGGIEGVVSVMASDMIIPTGSQTGNTVFTIMNNKYSDARVRKHGQDFDLWAGDNHHHIHLCTKKEVENSHDTYWEYQVSVSSLISYINQLYAEGWQAFPVASTNNYPGDLWDAEGNVYVETPWSKLFENQDKYNEQNYVTIDAKNSFINFCADTIRGGTNYTFHDCESPSNYNEVGGYPAMAWLDMNFIVSNELNGNPSVTAVVMGKKVYDTRTKTTAYSTNPAMCLRDFMLSKRYGLGRWITADDLDEDSWNRVADYCDEEISFLDASGAIIRAKRFELNMVIDQKNSALDWVQEILANFQGYLTLTNGKFKLHIEQQTDVSYKFNDDNCSDLSVTPLSLNDTPNKYTVKIIDPRNNWSSVACNVEDYADQKERQKIITKEVNLNGTTSQYQALRLARFYRDQNLACPLTLSWKTGINGMHLEPGDVVTISYHKVFTDLPVRITEIKQDDDGKFELTGRQYNDTIYGDALGGGVHWYNYTDTTQTVEKRTPSNPANLKAYTQYRRYEDGTTGYDVICSYELPQRYDVETGLVYYKTNHMTAAQIGTFKEGEIVDSVGLSREWIYAGDSPTKIVISNAKVGDIYEFRVQSRTTDGLISSEANAPTVTIKVTAKETVPSQPYNLTYDFTKAFTFKWSDVPDSDVVYYEVRTDTNVGSINGLLGKTQSTSLDVNIMERNGTVYVYSVNTLKKYSYPAKVTYNYPKPDAPSYIHFTEALRGVNVLVAPFPAHVKSMRLYVEGHNISKVFDLDNASYTFYGEPDIYNFWASYVDLMGEGYTSVKYAYTIKPELNPEWLKDEAISLKKVDKTIQSAVADAQEAIPRLDSVDGNIETINTNISELRHTDTELTSTIVQNKKDAENSDAALASQIEQTADEIRTTVQENKDTTDSAISQVSQKADNVKVTIENNLNNTDPSKSVYKSISQLKVDINGLTTTVQNNKSATDTQISQIKQNANSLSSTVQNYHTDANNQISGLSSQIEQNANSITSVVTNLSDSTKAKANYSAIAQLDNDIALRVSKNDVINQINISKESILIDGKKIHITGDTHFDNNVVVRGMIAAGAITADKLSASTLALSNNQGIKGGNVILDSNGMACTDSSGTTIQFGQDGMTSKDKNGNSFAILSQCMMGVAKNGQYVKFSNPWTEVPVIIVTPQNIQTNNPAYSTSTVRLHCYADEVSVNGFRMRAYSGIADGAGSIAKNQSCGTMTWTIGRSYDAWNDLNPIFGSKSINFNVSMPSNASSVVFHGRLRTNAHFREPQMKIPSSTRYQRLEVKCNGTTTYSDVLWNSGDGEVGIQKNTDIYTSITTSSISVTKGAALNCTLTIDPCVLHPGDGNDSLDIEFILDSIDCRIDGEQVLDNDGTGAFFIVNKSNGLYTVTD</sequence>
<dbReference type="RefSeq" id="WP_005839039.1">
    <property type="nucleotide sequence ID" value="NZ_GG697141.2"/>
</dbReference>
<dbReference type="eggNOG" id="COG4733">
    <property type="taxonomic scope" value="Bacteria"/>
</dbReference>
<evidence type="ECO:0000313" key="2">
    <source>
        <dbReference type="EMBL" id="EEX70029.1"/>
    </source>
</evidence>
<gene>
    <name evidence="2" type="ORF">MITSMUL_03162</name>
</gene>